<dbReference type="GO" id="GO:0016020">
    <property type="term" value="C:membrane"/>
    <property type="evidence" value="ECO:0007669"/>
    <property type="project" value="UniProtKB-SubCell"/>
</dbReference>
<evidence type="ECO:0000256" key="4">
    <source>
        <dbReference type="ARBA" id="ARBA00023136"/>
    </source>
</evidence>
<protein>
    <submittedName>
        <fullName evidence="7">YIP1 family protein</fullName>
    </submittedName>
</protein>
<evidence type="ECO:0000313" key="8">
    <source>
        <dbReference type="Proteomes" id="UP000539350"/>
    </source>
</evidence>
<keyword evidence="3 5" id="KW-1133">Transmembrane helix</keyword>
<evidence type="ECO:0000256" key="5">
    <source>
        <dbReference type="SAM" id="Phobius"/>
    </source>
</evidence>
<sequence>MDEHKQQPEADQTFDVEKVIAQAKMVLSNPRGFYQTMPRSGGFANPVIFVAAMALVTGLVTAFLSLFSGSFAIGLGSIIFYPIAAVIVGFIASAVLFVIWKLMGSQQNYESAFRCWSATTALYPIAAILSIFPYIGAIVSILWSTYLIIEASVSVHERKRKTAQIVFGILAVFFLISNIGSQYASRQAADRFSEMSKQFEDFDQMSPEEAGRKMGEFLKGFEQGSSAIKQNGESE</sequence>
<organism evidence="7 8">
    <name type="scientific">Sediminihaliea albiluteola</name>
    <dbReference type="NCBI Taxonomy" id="2758564"/>
    <lineage>
        <taxon>Bacteria</taxon>
        <taxon>Pseudomonadati</taxon>
        <taxon>Pseudomonadota</taxon>
        <taxon>Gammaproteobacteria</taxon>
        <taxon>Cellvibrionales</taxon>
        <taxon>Halieaceae</taxon>
        <taxon>Sediminihaliea</taxon>
    </lineage>
</organism>
<evidence type="ECO:0000313" key="7">
    <source>
        <dbReference type="EMBL" id="MBA6412646.1"/>
    </source>
</evidence>
<name>A0A7W2TVH1_9GAMM</name>
<evidence type="ECO:0000256" key="1">
    <source>
        <dbReference type="ARBA" id="ARBA00004141"/>
    </source>
</evidence>
<evidence type="ECO:0000256" key="2">
    <source>
        <dbReference type="ARBA" id="ARBA00022692"/>
    </source>
</evidence>
<keyword evidence="4 5" id="KW-0472">Membrane</keyword>
<feature type="transmembrane region" description="Helical" evidence="5">
    <location>
        <begin position="47"/>
        <end position="73"/>
    </location>
</feature>
<keyword evidence="8" id="KW-1185">Reference proteome</keyword>
<feature type="transmembrane region" description="Helical" evidence="5">
    <location>
        <begin position="121"/>
        <end position="143"/>
    </location>
</feature>
<comment type="caution">
    <text evidence="7">The sequence shown here is derived from an EMBL/GenBank/DDBJ whole genome shotgun (WGS) entry which is preliminary data.</text>
</comment>
<dbReference type="InterPro" id="IPR006977">
    <property type="entry name" value="Yip1_dom"/>
</dbReference>
<dbReference type="Pfam" id="PF04893">
    <property type="entry name" value="Yip1"/>
    <property type="match status" value="1"/>
</dbReference>
<dbReference type="AlphaFoldDB" id="A0A7W2TVH1"/>
<dbReference type="RefSeq" id="WP_182170058.1">
    <property type="nucleotide sequence ID" value="NZ_JACFXU010000013.1"/>
</dbReference>
<proteinExistence type="predicted"/>
<feature type="transmembrane region" description="Helical" evidence="5">
    <location>
        <begin position="163"/>
        <end position="181"/>
    </location>
</feature>
<comment type="subcellular location">
    <subcellularLocation>
        <location evidence="1">Membrane</location>
        <topology evidence="1">Multi-pass membrane protein</topology>
    </subcellularLocation>
</comment>
<dbReference type="Proteomes" id="UP000539350">
    <property type="component" value="Unassembled WGS sequence"/>
</dbReference>
<keyword evidence="2 5" id="KW-0812">Transmembrane</keyword>
<feature type="transmembrane region" description="Helical" evidence="5">
    <location>
        <begin position="79"/>
        <end position="100"/>
    </location>
</feature>
<evidence type="ECO:0000259" key="6">
    <source>
        <dbReference type="Pfam" id="PF04893"/>
    </source>
</evidence>
<evidence type="ECO:0000256" key="3">
    <source>
        <dbReference type="ARBA" id="ARBA00022989"/>
    </source>
</evidence>
<dbReference type="EMBL" id="JACFXU010000013">
    <property type="protein sequence ID" value="MBA6412646.1"/>
    <property type="molecule type" value="Genomic_DNA"/>
</dbReference>
<feature type="domain" description="Yip1" evidence="6">
    <location>
        <begin position="26"/>
        <end position="175"/>
    </location>
</feature>
<accession>A0A7W2TVH1</accession>
<gene>
    <name evidence="7" type="ORF">H2508_05920</name>
</gene>
<reference evidence="7 8" key="1">
    <citation type="submission" date="2020-07" db="EMBL/GenBank/DDBJ databases">
        <title>Halieaceae bacterium, F7430, whole genome shotgun sequencing project.</title>
        <authorList>
            <person name="Jiang S."/>
            <person name="Liu Z.W."/>
            <person name="Du Z.J."/>
        </authorList>
    </citation>
    <scope>NUCLEOTIDE SEQUENCE [LARGE SCALE GENOMIC DNA]</scope>
    <source>
        <strain evidence="7 8">F7430</strain>
    </source>
</reference>